<comment type="similarity">
    <text evidence="1 4">Belongs to the DapA family.</text>
</comment>
<dbReference type="InterPro" id="IPR013785">
    <property type="entry name" value="Aldolase_TIM"/>
</dbReference>
<dbReference type="PIRSF" id="PIRSF001365">
    <property type="entry name" value="DHDPS"/>
    <property type="match status" value="1"/>
</dbReference>
<evidence type="ECO:0000256" key="4">
    <source>
        <dbReference type="PIRNR" id="PIRNR001365"/>
    </source>
</evidence>
<gene>
    <name evidence="5" type="ORF">E9232_003236</name>
</gene>
<dbReference type="EC" id="4.3.3.7" evidence="5"/>
<keyword evidence="2 4" id="KW-0456">Lyase</keyword>
<dbReference type="PANTHER" id="PTHR12128:SF66">
    <property type="entry name" value="4-HYDROXY-2-OXOGLUTARATE ALDOLASE, MITOCHONDRIAL"/>
    <property type="match status" value="1"/>
</dbReference>
<dbReference type="PRINTS" id="PR00146">
    <property type="entry name" value="DHPICSNTHASE"/>
</dbReference>
<dbReference type="Gene3D" id="3.20.20.70">
    <property type="entry name" value="Aldolase class I"/>
    <property type="match status" value="1"/>
</dbReference>
<accession>A0ABU1JQ14</accession>
<evidence type="ECO:0000256" key="3">
    <source>
        <dbReference type="ARBA" id="ARBA00023270"/>
    </source>
</evidence>
<name>A0ABU1JQ14_9PROT</name>
<proteinExistence type="inferred from homology"/>
<evidence type="ECO:0000256" key="2">
    <source>
        <dbReference type="ARBA" id="ARBA00023239"/>
    </source>
</evidence>
<evidence type="ECO:0000313" key="5">
    <source>
        <dbReference type="EMBL" id="MDR6290710.1"/>
    </source>
</evidence>
<dbReference type="InterPro" id="IPR002220">
    <property type="entry name" value="DapA-like"/>
</dbReference>
<dbReference type="PROSITE" id="PS00666">
    <property type="entry name" value="DHDPS_2"/>
    <property type="match status" value="1"/>
</dbReference>
<dbReference type="Pfam" id="PF00701">
    <property type="entry name" value="DHDPS"/>
    <property type="match status" value="1"/>
</dbReference>
<dbReference type="SUPFAM" id="SSF51569">
    <property type="entry name" value="Aldolase"/>
    <property type="match status" value="1"/>
</dbReference>
<evidence type="ECO:0000256" key="1">
    <source>
        <dbReference type="ARBA" id="ARBA00007592"/>
    </source>
</evidence>
<organism evidence="5 6">
    <name type="scientific">Inquilinus ginsengisoli</name>
    <dbReference type="NCBI Taxonomy" id="363840"/>
    <lineage>
        <taxon>Bacteria</taxon>
        <taxon>Pseudomonadati</taxon>
        <taxon>Pseudomonadota</taxon>
        <taxon>Alphaproteobacteria</taxon>
        <taxon>Rhodospirillales</taxon>
        <taxon>Rhodospirillaceae</taxon>
        <taxon>Inquilinus</taxon>
    </lineage>
</organism>
<dbReference type="SMART" id="SM01130">
    <property type="entry name" value="DHDPS"/>
    <property type="match status" value="1"/>
</dbReference>
<evidence type="ECO:0000313" key="6">
    <source>
        <dbReference type="Proteomes" id="UP001262410"/>
    </source>
</evidence>
<keyword evidence="3" id="KW-0704">Schiff base</keyword>
<dbReference type="CDD" id="cd00408">
    <property type="entry name" value="DHDPS-like"/>
    <property type="match status" value="1"/>
</dbReference>
<dbReference type="InterPro" id="IPR020625">
    <property type="entry name" value="Schiff_base-form_aldolases_AS"/>
</dbReference>
<protein>
    <submittedName>
        <fullName evidence="5">4-hydroxy-tetrahydrodipicolinate synthase</fullName>
        <ecNumber evidence="5">4.3.3.7</ecNumber>
    </submittedName>
</protein>
<comment type="caution">
    <text evidence="5">The sequence shown here is derived from an EMBL/GenBank/DDBJ whole genome shotgun (WGS) entry which is preliminary data.</text>
</comment>
<dbReference type="Proteomes" id="UP001262410">
    <property type="component" value="Unassembled WGS sequence"/>
</dbReference>
<dbReference type="EMBL" id="JAVDPW010000005">
    <property type="protein sequence ID" value="MDR6290710.1"/>
    <property type="molecule type" value="Genomic_DNA"/>
</dbReference>
<dbReference type="PANTHER" id="PTHR12128">
    <property type="entry name" value="DIHYDRODIPICOLINATE SYNTHASE"/>
    <property type="match status" value="1"/>
</dbReference>
<dbReference type="GO" id="GO:0008840">
    <property type="term" value="F:4-hydroxy-tetrahydrodipicolinate synthase activity"/>
    <property type="evidence" value="ECO:0007669"/>
    <property type="project" value="UniProtKB-EC"/>
</dbReference>
<reference evidence="5 6" key="1">
    <citation type="submission" date="2023-07" db="EMBL/GenBank/DDBJ databases">
        <title>Sorghum-associated microbial communities from plants grown in Nebraska, USA.</title>
        <authorList>
            <person name="Schachtman D."/>
        </authorList>
    </citation>
    <scope>NUCLEOTIDE SEQUENCE [LARGE SCALE GENOMIC DNA]</scope>
    <source>
        <strain evidence="5 6">584</strain>
    </source>
</reference>
<keyword evidence="6" id="KW-1185">Reference proteome</keyword>
<sequence length="308" mass="32724">MAPAPSFHGVVPPVVTPLTANFEVDYPSFTRVLEHLIDGGVHGLFVLGSTSEVVFHDEATRRRILEHAMKVAGGRVPVLAGVIDPTTDRVIGHAKVAQAIGVAAVVVTAPFYARTSAPEVVDHFRYVREAIDLPVIAYDIPVCVHFKLDRASVVTLACEGTIAGLKDSSGDDGNFRFALLDLADQPAISLMTGSEIVCDSALAAGAHGIVPGLANVDPHGYVRLYDLCRKGDWAAARAEQERLCRLFEIVWVSLPRTSAGSAGVGGFKTAMRRLGIIETNVMARPQRALNDAEAAKVDAILQATGLLG</sequence>
<dbReference type="RefSeq" id="WP_309795335.1">
    <property type="nucleotide sequence ID" value="NZ_JAVDPW010000005.1"/>
</dbReference>